<feature type="transmembrane region" description="Helical" evidence="1">
    <location>
        <begin position="6"/>
        <end position="28"/>
    </location>
</feature>
<feature type="transmembrane region" description="Helical" evidence="1">
    <location>
        <begin position="40"/>
        <end position="61"/>
    </location>
</feature>
<dbReference type="EMBL" id="SNXJ01000001">
    <property type="protein sequence ID" value="TDP30072.1"/>
    <property type="molecule type" value="Genomic_DNA"/>
</dbReference>
<sequence length="371" mass="42384">MRYQIIFAICIIFLQFFIYIFNRTLSWLYLQNTSPVCRKILTLITYLGANSIILLTVSRIYPMFRTSAFILAFLLFASFVSLVCVAIYFIFRKQKFQSKLHRTLSWCYPLGLAGLLGLSVYNAYVPQVVHYEIKLDKPFKPLRIGMASDFHLGRLFGGKQLDQLAEIMNEQKVDIILLPGDIMDDNIRAYVAEKMQPHLAKLRAPLGVYATLGNHDFFGQQQAIAKEIRKAGITVLMDQTLEVDNRFVLIGRNDDLFKARPKTKQILAALDKTNDKTKGELPIFLLDHRPTEIMEHSTLPIDIQVSGHAHKGQVFPASLITKVLYRLDYGYEKIGNGHFFVTSGYGFWGIPMRLGSQSEVFIIDVKGKEKE</sequence>
<proteinExistence type="predicted"/>
<reference evidence="3 5" key="1">
    <citation type="submission" date="2018-06" db="EMBL/GenBank/DDBJ databases">
        <authorList>
            <consortium name="Pathogen Informatics"/>
            <person name="Doyle S."/>
        </authorList>
    </citation>
    <scope>NUCLEOTIDE SEQUENCE [LARGE SCALE GENOMIC DNA]</scope>
    <source>
        <strain evidence="3 5">NCTC11188</strain>
    </source>
</reference>
<dbReference type="RefSeq" id="WP_103853032.1">
    <property type="nucleotide sequence ID" value="NZ_PQVJ01000007.1"/>
</dbReference>
<keyword evidence="3" id="KW-0378">Hydrolase</keyword>
<evidence type="ECO:0000313" key="6">
    <source>
        <dbReference type="Proteomes" id="UP000294683"/>
    </source>
</evidence>
<organism evidence="3 5">
    <name type="scientific">Avibacterium gallinarum</name>
    <name type="common">Pasteurella gallinarum</name>
    <dbReference type="NCBI Taxonomy" id="755"/>
    <lineage>
        <taxon>Bacteria</taxon>
        <taxon>Pseudomonadati</taxon>
        <taxon>Pseudomonadota</taxon>
        <taxon>Gammaproteobacteria</taxon>
        <taxon>Pasteurellales</taxon>
        <taxon>Pasteurellaceae</taxon>
        <taxon>Avibacterium</taxon>
    </lineage>
</organism>
<feature type="transmembrane region" description="Helical" evidence="1">
    <location>
        <begin position="67"/>
        <end position="91"/>
    </location>
</feature>
<dbReference type="Gene3D" id="3.60.21.10">
    <property type="match status" value="1"/>
</dbReference>
<dbReference type="PANTHER" id="PTHR31302">
    <property type="entry name" value="TRANSMEMBRANE PROTEIN WITH METALLOPHOSPHOESTERASE DOMAIN-RELATED"/>
    <property type="match status" value="1"/>
</dbReference>
<dbReference type="Proteomes" id="UP000294683">
    <property type="component" value="Unassembled WGS sequence"/>
</dbReference>
<evidence type="ECO:0000259" key="2">
    <source>
        <dbReference type="Pfam" id="PF00149"/>
    </source>
</evidence>
<evidence type="ECO:0000313" key="4">
    <source>
        <dbReference type="EMBL" id="TDP30072.1"/>
    </source>
</evidence>
<name>A0A379AX25_AVIGA</name>
<dbReference type="GO" id="GO:0016787">
    <property type="term" value="F:hydrolase activity"/>
    <property type="evidence" value="ECO:0007669"/>
    <property type="project" value="UniProtKB-KW"/>
</dbReference>
<dbReference type="InterPro" id="IPR029052">
    <property type="entry name" value="Metallo-depent_PP-like"/>
</dbReference>
<dbReference type="SUPFAM" id="SSF56300">
    <property type="entry name" value="Metallo-dependent phosphatases"/>
    <property type="match status" value="1"/>
</dbReference>
<keyword evidence="6" id="KW-1185">Reference proteome</keyword>
<evidence type="ECO:0000256" key="1">
    <source>
        <dbReference type="SAM" id="Phobius"/>
    </source>
</evidence>
<reference evidence="4 6" key="2">
    <citation type="submission" date="2019-03" db="EMBL/GenBank/DDBJ databases">
        <title>Genomic Encyclopedia of Type Strains, Phase IV (KMG-IV): sequencing the most valuable type-strain genomes for metagenomic binning, comparative biology and taxonomic classification.</title>
        <authorList>
            <person name="Goeker M."/>
        </authorList>
    </citation>
    <scope>NUCLEOTIDE SEQUENCE [LARGE SCALE GENOMIC DNA]</scope>
    <source>
        <strain evidence="4 6">DSM 17481</strain>
    </source>
</reference>
<keyword evidence="1" id="KW-1133">Transmembrane helix</keyword>
<dbReference type="EC" id="3.1.-.-" evidence="3"/>
<keyword evidence="1" id="KW-0472">Membrane</keyword>
<keyword evidence="1" id="KW-0812">Transmembrane</keyword>
<evidence type="ECO:0000313" key="3">
    <source>
        <dbReference type="EMBL" id="SUB26571.1"/>
    </source>
</evidence>
<dbReference type="PANTHER" id="PTHR31302:SF0">
    <property type="entry name" value="TRANSMEMBRANE PROTEIN WITH METALLOPHOSPHOESTERASE DOMAIN"/>
    <property type="match status" value="1"/>
</dbReference>
<dbReference type="Pfam" id="PF00149">
    <property type="entry name" value="Metallophos"/>
    <property type="match status" value="1"/>
</dbReference>
<dbReference type="InterPro" id="IPR004843">
    <property type="entry name" value="Calcineurin-like_PHP"/>
</dbReference>
<feature type="transmembrane region" description="Helical" evidence="1">
    <location>
        <begin position="103"/>
        <end position="124"/>
    </location>
</feature>
<accession>A0A379AX25</accession>
<evidence type="ECO:0000313" key="5">
    <source>
        <dbReference type="Proteomes" id="UP000255113"/>
    </source>
</evidence>
<feature type="domain" description="Calcineurin-like phosphoesterase" evidence="2">
    <location>
        <begin position="142"/>
        <end position="311"/>
    </location>
</feature>
<gene>
    <name evidence="4" type="ORF">EV689_10195</name>
    <name evidence="3" type="ORF">NCTC11188_00927</name>
</gene>
<dbReference type="Proteomes" id="UP000255113">
    <property type="component" value="Unassembled WGS sequence"/>
</dbReference>
<dbReference type="InterPro" id="IPR051158">
    <property type="entry name" value="Metallophosphoesterase_sf"/>
</dbReference>
<dbReference type="AlphaFoldDB" id="A0A379AX25"/>
<protein>
    <submittedName>
        <fullName evidence="3">Uncharacterized metallophosphoesterase Cj0846</fullName>
        <ecNumber evidence="3">3.1.-.-</ecNumber>
    </submittedName>
</protein>
<dbReference type="EMBL" id="UGSQ01000003">
    <property type="protein sequence ID" value="SUB26571.1"/>
    <property type="molecule type" value="Genomic_DNA"/>
</dbReference>